<dbReference type="InterPro" id="IPR012171">
    <property type="entry name" value="Fatty_acid_desaturase"/>
</dbReference>
<dbReference type="Pfam" id="PF00487">
    <property type="entry name" value="FA_desaturase"/>
    <property type="match status" value="1"/>
</dbReference>
<dbReference type="EMBL" id="JBBJCI010000417">
    <property type="protein sequence ID" value="KAK7231292.1"/>
    <property type="molecule type" value="Genomic_DNA"/>
</dbReference>
<evidence type="ECO:0000313" key="4">
    <source>
        <dbReference type="Proteomes" id="UP001363151"/>
    </source>
</evidence>
<feature type="domain" description="Fatty acid desaturase" evidence="2">
    <location>
        <begin position="283"/>
        <end position="352"/>
    </location>
</feature>
<dbReference type="InterPro" id="IPR036400">
    <property type="entry name" value="Cyt_B5-like_heme/steroid_sf"/>
</dbReference>
<dbReference type="GO" id="GO:0032259">
    <property type="term" value="P:methylation"/>
    <property type="evidence" value="ECO:0007669"/>
    <property type="project" value="UniProtKB-KW"/>
</dbReference>
<dbReference type="Pfam" id="PF00173">
    <property type="entry name" value="Cyt-b5"/>
    <property type="match status" value="1"/>
</dbReference>
<comment type="caution">
    <text evidence="3">The sequence shown here is derived from an EMBL/GenBank/DDBJ whole genome shotgun (WGS) entry which is preliminary data.</text>
</comment>
<dbReference type="GO" id="GO:0008168">
    <property type="term" value="F:methyltransferase activity"/>
    <property type="evidence" value="ECO:0007669"/>
    <property type="project" value="UniProtKB-KW"/>
</dbReference>
<reference evidence="3 4" key="1">
    <citation type="submission" date="2024-03" db="EMBL/GenBank/DDBJ databases">
        <title>Aureococcus anophagefferens CCMP1851 and Kratosvirus quantuckense: Draft genome of a second virus-susceptible host strain in the model system.</title>
        <authorList>
            <person name="Chase E."/>
            <person name="Truchon A.R."/>
            <person name="Schepens W."/>
            <person name="Wilhelm S.W."/>
        </authorList>
    </citation>
    <scope>NUCLEOTIDE SEQUENCE [LARGE SCALE GENOMIC DNA]</scope>
    <source>
        <strain evidence="3 4">CCMP1851</strain>
    </source>
</reference>
<keyword evidence="3" id="KW-0489">Methyltransferase</keyword>
<proteinExistence type="predicted"/>
<keyword evidence="3" id="KW-0808">Transferase</keyword>
<dbReference type="InterPro" id="IPR001199">
    <property type="entry name" value="Cyt_B5-like_heme/steroid-bd"/>
</dbReference>
<name>A0ABR1FI97_AURAN</name>
<sequence length="381" mass="41435">MRWCFASVAAVALQQPRASLRQPPATAHERLTLTADGVVYDVTDFEHPGGRELLLAHAGEDVTHLVASNHRRPANALRAARVKRHGAGGSYFDRGADLYDALKREVRAAVGDPPATVAAAALWPYAARVACVVACQRGCAPVFFAILYGLLLGRSVWTVTHEYVHAPARWPRWVRVLHALDFANVGAIWLAEHHRHHAATNRDGDPDRRWFEPVVPGFDSLAADRRRGGLGVLLKACVVYPLLPLFMVARVPARGDGDDAAAPRTRAARRALAIGARARAAAAPTTQDEWLVDQIASTNDVRADGPVYTWLTGGINCHSAHHLFPNLPGAKLGAATEVLRRFSARHGLPYRNFSPAGLWGSHASFLLGRRAPEERRCPVAS</sequence>
<dbReference type="InterPro" id="IPR005804">
    <property type="entry name" value="FA_desaturase_dom"/>
</dbReference>
<gene>
    <name evidence="3" type="ORF">SO694_00073045</name>
</gene>
<evidence type="ECO:0000313" key="3">
    <source>
        <dbReference type="EMBL" id="KAK7231292.1"/>
    </source>
</evidence>
<organism evidence="3 4">
    <name type="scientific">Aureococcus anophagefferens</name>
    <name type="common">Harmful bloom alga</name>
    <dbReference type="NCBI Taxonomy" id="44056"/>
    <lineage>
        <taxon>Eukaryota</taxon>
        <taxon>Sar</taxon>
        <taxon>Stramenopiles</taxon>
        <taxon>Ochrophyta</taxon>
        <taxon>Pelagophyceae</taxon>
        <taxon>Pelagomonadales</taxon>
        <taxon>Pelagomonadaceae</taxon>
        <taxon>Aureococcus</taxon>
    </lineage>
</organism>
<dbReference type="PANTHER" id="PTHR19353:SF19">
    <property type="entry name" value="DELTA(5) FATTY ACID DESATURASE C-RELATED"/>
    <property type="match status" value="1"/>
</dbReference>
<evidence type="ECO:0000259" key="1">
    <source>
        <dbReference type="Pfam" id="PF00173"/>
    </source>
</evidence>
<protein>
    <submittedName>
        <fullName evidence="3">tRNA methyltransferase</fullName>
    </submittedName>
</protein>
<dbReference type="Gene3D" id="3.10.120.10">
    <property type="entry name" value="Cytochrome b5-like heme/steroid binding domain"/>
    <property type="match status" value="1"/>
</dbReference>
<evidence type="ECO:0000259" key="2">
    <source>
        <dbReference type="Pfam" id="PF00487"/>
    </source>
</evidence>
<accession>A0ABR1FI97</accession>
<dbReference type="PANTHER" id="PTHR19353">
    <property type="entry name" value="FATTY ACID DESATURASE 2"/>
    <property type="match status" value="1"/>
</dbReference>
<feature type="domain" description="Cytochrome b5 heme-binding" evidence="1">
    <location>
        <begin position="29"/>
        <end position="73"/>
    </location>
</feature>
<dbReference type="SUPFAM" id="SSF55856">
    <property type="entry name" value="Cytochrome b5-like heme/steroid binding domain"/>
    <property type="match status" value="1"/>
</dbReference>
<keyword evidence="4" id="KW-1185">Reference proteome</keyword>
<dbReference type="Proteomes" id="UP001363151">
    <property type="component" value="Unassembled WGS sequence"/>
</dbReference>